<dbReference type="PANTHER" id="PTHR43883:SF1">
    <property type="entry name" value="GLUCONOKINASE"/>
    <property type="match status" value="1"/>
</dbReference>
<dbReference type="AlphaFoldDB" id="A0A1I4DAJ1"/>
<feature type="domain" description="Aminoglycoside phosphotransferase" evidence="1">
    <location>
        <begin position="53"/>
        <end position="271"/>
    </location>
</feature>
<dbReference type="InterPro" id="IPR052732">
    <property type="entry name" value="Cell-binding_unc_protein"/>
</dbReference>
<dbReference type="Proteomes" id="UP000199473">
    <property type="component" value="Unassembled WGS sequence"/>
</dbReference>
<proteinExistence type="predicted"/>
<dbReference type="InterPro" id="IPR011009">
    <property type="entry name" value="Kinase-like_dom_sf"/>
</dbReference>
<dbReference type="Pfam" id="PF13671">
    <property type="entry name" value="AAA_33"/>
    <property type="match status" value="1"/>
</dbReference>
<dbReference type="OrthoDB" id="9810277at2"/>
<dbReference type="Pfam" id="PF01636">
    <property type="entry name" value="APH"/>
    <property type="match status" value="1"/>
</dbReference>
<dbReference type="SUPFAM" id="SSF56112">
    <property type="entry name" value="Protein kinase-like (PK-like)"/>
    <property type="match status" value="1"/>
</dbReference>
<keyword evidence="3" id="KW-1185">Reference proteome</keyword>
<dbReference type="PANTHER" id="PTHR43883">
    <property type="entry name" value="SLR0207 PROTEIN"/>
    <property type="match status" value="1"/>
</dbReference>
<dbReference type="SUPFAM" id="SSF52540">
    <property type="entry name" value="P-loop containing nucleoside triphosphate hydrolases"/>
    <property type="match status" value="1"/>
</dbReference>
<accession>A0A1I4DAJ1</accession>
<dbReference type="InterPro" id="IPR027417">
    <property type="entry name" value="P-loop_NTPase"/>
</dbReference>
<protein>
    <recommendedName>
        <fullName evidence="1">Aminoglycoside phosphotransferase domain-containing protein</fullName>
    </recommendedName>
</protein>
<evidence type="ECO:0000259" key="1">
    <source>
        <dbReference type="Pfam" id="PF01636"/>
    </source>
</evidence>
<sequence>MTIPAGQAPVAELLRRLSGAEPIETHISAVFVGADTAWKLKKAVTLGFLDFAPLAAREGFARRELALNQPLAPALYRDVVPVTRGADGALALGGRGEVVDWVLRMAPLPAADFLDAVADRGGLTGTLLDAMADAVLASHAAARPVAPSFDAPSFDAPGRAGLVLAGNVRDCLATGLPEARVMALGAAMRARLEALAPLLAARAAAGRVRRCHGDLHLGNLVLLDGRPTPFDALEFDEALATTDTGYDLAFLLMDLLRRGAGGAANRVMNRYLARDPDIGLLPALPFWMALRAMVRAHVEARRGGPGEGLSYLALAEALLRPVPPRLVAVGGLQGTGKTWLARELAPDLGVAPGALHLRTDEIRKRRAGVAPEDRLPADAYGEAVSRAVHAEMFALARQALVAGHSVVLDAVFLNPARRAEAEAAAAPHPFTGFWLEAPMAVLRERVENRVGDASDATVAVLESAAGADPGVIAWQRLDATAPRDAARAALALSGGIGA</sequence>
<dbReference type="Gene3D" id="3.40.50.300">
    <property type="entry name" value="P-loop containing nucleotide triphosphate hydrolases"/>
    <property type="match status" value="1"/>
</dbReference>
<dbReference type="RefSeq" id="WP_092961984.1">
    <property type="nucleotide sequence ID" value="NZ_FOSQ01000010.1"/>
</dbReference>
<gene>
    <name evidence="2" type="ORF">SAMN02745775_11086</name>
</gene>
<name>A0A1I4DAJ1_9PROT</name>
<dbReference type="STRING" id="1123062.SAMN02745775_11086"/>
<evidence type="ECO:0000313" key="2">
    <source>
        <dbReference type="EMBL" id="SFK90638.1"/>
    </source>
</evidence>
<reference evidence="2 3" key="1">
    <citation type="submission" date="2016-10" db="EMBL/GenBank/DDBJ databases">
        <authorList>
            <person name="de Groot N.N."/>
        </authorList>
    </citation>
    <scope>NUCLEOTIDE SEQUENCE [LARGE SCALE GENOMIC DNA]</scope>
    <source>
        <strain evidence="2 3">DSM 19981</strain>
    </source>
</reference>
<dbReference type="EMBL" id="FOSQ01000010">
    <property type="protein sequence ID" value="SFK90638.1"/>
    <property type="molecule type" value="Genomic_DNA"/>
</dbReference>
<organism evidence="2 3">
    <name type="scientific">Falsiroseomonas stagni DSM 19981</name>
    <dbReference type="NCBI Taxonomy" id="1123062"/>
    <lineage>
        <taxon>Bacteria</taxon>
        <taxon>Pseudomonadati</taxon>
        <taxon>Pseudomonadota</taxon>
        <taxon>Alphaproteobacteria</taxon>
        <taxon>Acetobacterales</taxon>
        <taxon>Roseomonadaceae</taxon>
        <taxon>Falsiroseomonas</taxon>
    </lineage>
</organism>
<dbReference type="InterPro" id="IPR002575">
    <property type="entry name" value="Aminoglycoside_PTrfase"/>
</dbReference>
<evidence type="ECO:0000313" key="3">
    <source>
        <dbReference type="Proteomes" id="UP000199473"/>
    </source>
</evidence>
<dbReference type="Gene3D" id="3.90.1200.10">
    <property type="match status" value="1"/>
</dbReference>